<sequence>QVLVAQLSSLPDLIYNRRQRDTPATFRPRRYFPMLCDGLFDSLFRTETPVGQSRVFRMFADKLTRIGQAQALVQSWMRFIDSKPNTKMNHVLFQSLPESCHEQILLQIASEKTPRSPPAKQALCLPKYRLLAQVPPDLCANRHFQYVVAHKLLLRKPIDDLFFWRALVDVLALSDDDRSPLASVFDVVLSRWSQSDFAVNTEYTVNASVCFFLRYSLQKLTMSDGGTSFSQQDWITKLCKGVQDHMSHSLERVRALGMRVGESLSHVIASENPLDFGLEDEDPLTIYGCPVLPEELEQGITDLNLGETTTKDSPRDTQSSSNRSSSSENRVHRKSPDKRQSKPFALDPDELVLSDDEDADASDVDVDSESSVDGDESDSDMSLEAYDLQDDEEDLTAKRPLYLKDLVAGLLSDDGREKTEAALNEAETLLRRRPRDLNDKAHDVVRALLRLEDKFSTPQFTKLRSQALASACALAPTATVPYLCSQALEREQLLQSRIDALQAMTSAAQELSERGGGYRRAQAPKALLQEEVNAATSDLGTRTMQSLKTRRWGYRRDPLAAPKRNGFAPYVLEFFSPLLFGYVEYVRKHSAGSGKPRSEVEQTFLAHLLHALASFVECAGHAPQSLAMAKCLLELAWSERSNTNAEVRRQVLFSLSRVLLVVPPNLLRREVGEALAEVAPWLHQVQNHDPDAGCREAARLLSSFASAPLSLA</sequence>
<dbReference type="OMA" id="FYPQNYF"/>
<dbReference type="KEGG" id="psoj:PHYSODRAFT_478280"/>
<keyword evidence="5" id="KW-1185">Reference proteome</keyword>
<dbReference type="GO" id="GO:0051083">
    <property type="term" value="P:'de novo' cotranslational protein folding"/>
    <property type="evidence" value="ECO:0007669"/>
    <property type="project" value="TreeGrafter"/>
</dbReference>
<dbReference type="GeneID" id="20654982"/>
<dbReference type="InterPro" id="IPR019337">
    <property type="entry name" value="Telomere_length_regulation_dom"/>
</dbReference>
<dbReference type="PANTHER" id="PTHR15830">
    <property type="entry name" value="TELOMERE LENGTH REGULATION PROTEIN TEL2 FAMILY MEMBER"/>
    <property type="match status" value="1"/>
</dbReference>
<comment type="similarity">
    <text evidence="1">Belongs to the TEL2 family.</text>
</comment>
<dbReference type="GO" id="GO:0051879">
    <property type="term" value="F:Hsp90 protein binding"/>
    <property type="evidence" value="ECO:0007669"/>
    <property type="project" value="TreeGrafter"/>
</dbReference>
<dbReference type="PANTHER" id="PTHR15830:SF10">
    <property type="entry name" value="TELOMERE LENGTH REGULATION PROTEIN TEL2 HOMOLOG"/>
    <property type="match status" value="1"/>
</dbReference>
<dbReference type="Proteomes" id="UP000002640">
    <property type="component" value="Unassembled WGS sequence"/>
</dbReference>
<reference evidence="4 5" key="1">
    <citation type="journal article" date="2006" name="Science">
        <title>Phytophthora genome sequences uncover evolutionary origins and mechanisms of pathogenesis.</title>
        <authorList>
            <person name="Tyler B.M."/>
            <person name="Tripathy S."/>
            <person name="Zhang X."/>
            <person name="Dehal P."/>
            <person name="Jiang R.H."/>
            <person name="Aerts A."/>
            <person name="Arredondo F.D."/>
            <person name="Baxter L."/>
            <person name="Bensasson D."/>
            <person name="Beynon J.L."/>
            <person name="Chapman J."/>
            <person name="Damasceno C.M."/>
            <person name="Dorrance A.E."/>
            <person name="Dou D."/>
            <person name="Dickerman A.W."/>
            <person name="Dubchak I.L."/>
            <person name="Garbelotto M."/>
            <person name="Gijzen M."/>
            <person name="Gordon S.G."/>
            <person name="Govers F."/>
            <person name="Grunwald N.J."/>
            <person name="Huang W."/>
            <person name="Ivors K.L."/>
            <person name="Jones R.W."/>
            <person name="Kamoun S."/>
            <person name="Krampis K."/>
            <person name="Lamour K.H."/>
            <person name="Lee M.K."/>
            <person name="McDonald W.H."/>
            <person name="Medina M."/>
            <person name="Meijer H.J."/>
            <person name="Nordberg E.K."/>
            <person name="Maclean D.J."/>
            <person name="Ospina-Giraldo M.D."/>
            <person name="Morris P.F."/>
            <person name="Phuntumart V."/>
            <person name="Putnam N.H."/>
            <person name="Rash S."/>
            <person name="Rose J.K."/>
            <person name="Sakihama Y."/>
            <person name="Salamov A.A."/>
            <person name="Savidor A."/>
            <person name="Scheuring C.F."/>
            <person name="Smith B.M."/>
            <person name="Sobral B.W."/>
            <person name="Terry A."/>
            <person name="Torto-Alalibo T.A."/>
            <person name="Win J."/>
            <person name="Xu Z."/>
            <person name="Zhang H."/>
            <person name="Grigoriev I.V."/>
            <person name="Rokhsar D.S."/>
            <person name="Boore J.L."/>
        </authorList>
    </citation>
    <scope>NUCLEOTIDE SEQUENCE [LARGE SCALE GENOMIC DNA]</scope>
    <source>
        <strain evidence="4 5">P6497</strain>
    </source>
</reference>
<accession>G4YXQ0</accession>
<dbReference type="AlphaFoldDB" id="G4YXQ0"/>
<dbReference type="InterPro" id="IPR016024">
    <property type="entry name" value="ARM-type_fold"/>
</dbReference>
<dbReference type="EMBL" id="JH159152">
    <property type="protein sequence ID" value="EGZ24539.1"/>
    <property type="molecule type" value="Genomic_DNA"/>
</dbReference>
<evidence type="ECO:0000259" key="3">
    <source>
        <dbReference type="Pfam" id="PF10193"/>
    </source>
</evidence>
<dbReference type="GO" id="GO:0005829">
    <property type="term" value="C:cytosol"/>
    <property type="evidence" value="ECO:0007669"/>
    <property type="project" value="TreeGrafter"/>
</dbReference>
<feature type="non-terminal residue" evidence="4">
    <location>
        <position position="1"/>
    </location>
</feature>
<organism evidence="4 5">
    <name type="scientific">Phytophthora sojae (strain P6497)</name>
    <name type="common">Soybean stem and root rot agent</name>
    <name type="synonym">Phytophthora megasperma f. sp. glycines</name>
    <dbReference type="NCBI Taxonomy" id="1094619"/>
    <lineage>
        <taxon>Eukaryota</taxon>
        <taxon>Sar</taxon>
        <taxon>Stramenopiles</taxon>
        <taxon>Oomycota</taxon>
        <taxon>Peronosporomycetes</taxon>
        <taxon>Peronosporales</taxon>
        <taxon>Peronosporaceae</taxon>
        <taxon>Phytophthora</taxon>
    </lineage>
</organism>
<evidence type="ECO:0000313" key="4">
    <source>
        <dbReference type="EMBL" id="EGZ24539.1"/>
    </source>
</evidence>
<dbReference type="RefSeq" id="XP_009519827.1">
    <property type="nucleotide sequence ID" value="XM_009521532.1"/>
</dbReference>
<evidence type="ECO:0000256" key="2">
    <source>
        <dbReference type="SAM" id="MobiDB-lite"/>
    </source>
</evidence>
<dbReference type="InterPro" id="IPR051970">
    <property type="entry name" value="TEL2_Regulation"/>
</dbReference>
<feature type="region of interest" description="Disordered" evidence="2">
    <location>
        <begin position="305"/>
        <end position="381"/>
    </location>
</feature>
<feature type="compositionally biased region" description="Low complexity" evidence="2">
    <location>
        <begin position="319"/>
        <end position="328"/>
    </location>
</feature>
<feature type="compositionally biased region" description="Acidic residues" evidence="2">
    <location>
        <begin position="347"/>
        <end position="381"/>
    </location>
</feature>
<dbReference type="Pfam" id="PF10193">
    <property type="entry name" value="Telomere_reg-2"/>
    <property type="match status" value="1"/>
</dbReference>
<gene>
    <name evidence="4" type="ORF">PHYSODRAFT_478280</name>
</gene>
<protein>
    <recommendedName>
        <fullName evidence="3">Telomere length regulation protein conserved domain-containing protein</fullName>
    </recommendedName>
</protein>
<dbReference type="InterPro" id="IPR038528">
    <property type="entry name" value="TEL2_C_sf"/>
</dbReference>
<feature type="domain" description="Telomere length regulation protein conserved" evidence="3">
    <location>
        <begin position="400"/>
        <end position="508"/>
    </location>
</feature>
<dbReference type="SUPFAM" id="SSF48371">
    <property type="entry name" value="ARM repeat"/>
    <property type="match status" value="1"/>
</dbReference>
<evidence type="ECO:0000313" key="5">
    <source>
        <dbReference type="Proteomes" id="UP000002640"/>
    </source>
</evidence>
<dbReference type="InParanoid" id="G4YXQ0"/>
<dbReference type="STRING" id="1094619.G4YXQ0"/>
<evidence type="ECO:0000256" key="1">
    <source>
        <dbReference type="ARBA" id="ARBA00006133"/>
    </source>
</evidence>
<dbReference type="GO" id="GO:0042162">
    <property type="term" value="F:telomeric DNA binding"/>
    <property type="evidence" value="ECO:0007669"/>
    <property type="project" value="TreeGrafter"/>
</dbReference>
<dbReference type="Gene3D" id="1.25.40.720">
    <property type="entry name" value="Telomere length regulation protein 2, C-terminal domain"/>
    <property type="match status" value="1"/>
</dbReference>
<name>G4YXQ0_PHYSP</name>
<proteinExistence type="inferred from homology"/>